<evidence type="ECO:0008006" key="4">
    <source>
        <dbReference type="Google" id="ProtNLM"/>
    </source>
</evidence>
<dbReference type="AlphaFoldDB" id="A0A0T7GYA0"/>
<name>A0A0T7GYA0_NEOGA</name>
<sequence>MTKGKARHVDFYFDEYIAGVAGSLNAEEQGAYWMVCSLIMSEGGPIENDPRRLAMLCGVRPADIKRLLEKLIGKGKIRVQSDGKLCQSRAQSEVEKSLNRIQSASERGSKGGRPNRKAEENQQPDKATGSFPHNLTTNHQPATSNLEVKEEPSGSSKKRASRLAADWSPPPEWIEEAVGKGMPRTTALSEAERMKNWSLSTRSGAKLDWLATWRNWYSDKLEAQMPKIKTAATEKARLFGRM</sequence>
<evidence type="ECO:0000313" key="2">
    <source>
        <dbReference type="EMBL" id="CDZ52279.1"/>
    </source>
</evidence>
<evidence type="ECO:0000313" key="3">
    <source>
        <dbReference type="Proteomes" id="UP000039660"/>
    </source>
</evidence>
<dbReference type="InterPro" id="IPR010781">
    <property type="entry name" value="DUF1376"/>
</dbReference>
<protein>
    <recommendedName>
        <fullName evidence="4">DUF1376 domain-containing protein</fullName>
    </recommendedName>
</protein>
<gene>
    <name evidence="2" type="ORF">NGAL_HAMBI1189_43980</name>
</gene>
<feature type="compositionally biased region" description="Polar residues" evidence="1">
    <location>
        <begin position="131"/>
        <end position="146"/>
    </location>
</feature>
<evidence type="ECO:0000256" key="1">
    <source>
        <dbReference type="SAM" id="MobiDB-lite"/>
    </source>
</evidence>
<accession>A0A0T7GYA0</accession>
<reference evidence="2 3" key="1">
    <citation type="submission" date="2014-08" db="EMBL/GenBank/DDBJ databases">
        <authorList>
            <person name="Chen Y.-H."/>
        </authorList>
    </citation>
    <scope>NUCLEOTIDE SEQUENCE [LARGE SCALE GENOMIC DNA]</scope>
</reference>
<organism evidence="2 3">
    <name type="scientific">Neorhizobium galegae bv. officinalis</name>
    <dbReference type="NCBI Taxonomy" id="323656"/>
    <lineage>
        <taxon>Bacteria</taxon>
        <taxon>Pseudomonadati</taxon>
        <taxon>Pseudomonadota</taxon>
        <taxon>Alphaproteobacteria</taxon>
        <taxon>Hyphomicrobiales</taxon>
        <taxon>Rhizobiaceae</taxon>
        <taxon>Rhizobium/Agrobacterium group</taxon>
        <taxon>Neorhizobium</taxon>
    </lineage>
</organism>
<proteinExistence type="predicted"/>
<dbReference type="Proteomes" id="UP000039660">
    <property type="component" value="Unassembled WGS sequence"/>
</dbReference>
<dbReference type="Pfam" id="PF07120">
    <property type="entry name" value="DUF1376"/>
    <property type="match status" value="1"/>
</dbReference>
<dbReference type="EMBL" id="CCRK01000012">
    <property type="protein sequence ID" value="CDZ52279.1"/>
    <property type="molecule type" value="Genomic_DNA"/>
</dbReference>
<dbReference type="RefSeq" id="WP_080955211.1">
    <property type="nucleotide sequence ID" value="NZ_CCRK01000012.1"/>
</dbReference>
<feature type="region of interest" description="Disordered" evidence="1">
    <location>
        <begin position="82"/>
        <end position="166"/>
    </location>
</feature>